<dbReference type="PANTHER" id="PTHR30061:SF50">
    <property type="entry name" value="MALTOSE_MALTODEXTRIN-BINDING PERIPLASMIC PROTEIN"/>
    <property type="match status" value="1"/>
</dbReference>
<dbReference type="GO" id="GO:0015768">
    <property type="term" value="P:maltose transport"/>
    <property type="evidence" value="ECO:0007669"/>
    <property type="project" value="TreeGrafter"/>
</dbReference>
<proteinExistence type="inferred from homology"/>
<evidence type="ECO:0000256" key="3">
    <source>
        <dbReference type="ARBA" id="ARBA00022729"/>
    </source>
</evidence>
<comment type="similarity">
    <text evidence="1">Belongs to the bacterial solute-binding protein 1 family.</text>
</comment>
<dbReference type="GO" id="GO:0042956">
    <property type="term" value="P:maltodextrin transmembrane transport"/>
    <property type="evidence" value="ECO:0007669"/>
    <property type="project" value="TreeGrafter"/>
</dbReference>
<organism evidence="5 6">
    <name type="scientific">Kineococcus radiotolerans</name>
    <dbReference type="NCBI Taxonomy" id="131568"/>
    <lineage>
        <taxon>Bacteria</taxon>
        <taxon>Bacillati</taxon>
        <taxon>Actinomycetota</taxon>
        <taxon>Actinomycetes</taxon>
        <taxon>Kineosporiales</taxon>
        <taxon>Kineosporiaceae</taxon>
        <taxon>Kineococcus</taxon>
    </lineage>
</organism>
<evidence type="ECO:0000313" key="5">
    <source>
        <dbReference type="EMBL" id="MBB2899293.1"/>
    </source>
</evidence>
<evidence type="ECO:0000313" key="6">
    <source>
        <dbReference type="Proteomes" id="UP000533269"/>
    </source>
</evidence>
<sequence>MTTTRFRRSAAIAALAFPLALLTACGGSSDDAGSGGSGGELELTALDYYTDEPSHGNTQRRLSDCAAEVGATITQSSVPAAQYNAKILQQISTKSLPDVLMVNNPDLPQFASTGALAPLTDLGVDTSTYLPSVLDTGRYEDELYGLAPNVNTLVLYYNKTLLQEAGLTVPTTWAELENAAAELTTPDRYGFAYSAAAGTEGTWTFVPFLWSNGGSQLELTAPAAQEALSFYTGLAAKGYVSKSVVNWTQADVKDQFAAGKAAMMINGPWQIPSLKETAGLDWASTTIPVPQTGDTPVAPLGGELWTVPRTGGEREKAAASIVQCLNSPETQLEMATTSNTVPSDIEAAQQLAQQQPDMQSIVDTVTTAKSLTGDSGLKWPKVSDELATAIAAVISGQASVPDALTAAQTAIDS</sequence>
<reference evidence="5 6" key="1">
    <citation type="submission" date="2020-08" db="EMBL/GenBank/DDBJ databases">
        <title>The Agave Microbiome: Exploring the role of microbial communities in plant adaptations to desert environments.</title>
        <authorList>
            <person name="Partida-Martinez L.P."/>
        </authorList>
    </citation>
    <scope>NUCLEOTIDE SEQUENCE [LARGE SCALE GENOMIC DNA]</scope>
    <source>
        <strain evidence="5 6">AS2.23</strain>
    </source>
</reference>
<evidence type="ECO:0000256" key="2">
    <source>
        <dbReference type="ARBA" id="ARBA00022448"/>
    </source>
</evidence>
<dbReference type="GO" id="GO:1901982">
    <property type="term" value="F:maltose binding"/>
    <property type="evidence" value="ECO:0007669"/>
    <property type="project" value="TreeGrafter"/>
</dbReference>
<reference evidence="5 6" key="2">
    <citation type="submission" date="2020-08" db="EMBL/GenBank/DDBJ databases">
        <authorList>
            <person name="Partida-Martinez L."/>
            <person name="Huntemann M."/>
            <person name="Clum A."/>
            <person name="Wang J."/>
            <person name="Palaniappan K."/>
            <person name="Ritter S."/>
            <person name="Chen I.-M."/>
            <person name="Stamatis D."/>
            <person name="Reddy T."/>
            <person name="O'Malley R."/>
            <person name="Daum C."/>
            <person name="Shapiro N."/>
            <person name="Ivanova N."/>
            <person name="Kyrpides N."/>
            <person name="Woyke T."/>
        </authorList>
    </citation>
    <scope>NUCLEOTIDE SEQUENCE [LARGE SCALE GENOMIC DNA]</scope>
    <source>
        <strain evidence="5 6">AS2.23</strain>
    </source>
</reference>
<keyword evidence="2" id="KW-0813">Transport</keyword>
<dbReference type="PANTHER" id="PTHR30061">
    <property type="entry name" value="MALTOSE-BINDING PERIPLASMIC PROTEIN"/>
    <property type="match status" value="1"/>
</dbReference>
<feature type="signal peptide" evidence="4">
    <location>
        <begin position="1"/>
        <end position="23"/>
    </location>
</feature>
<protein>
    <submittedName>
        <fullName evidence="5">Multiple sugar transport system substrate-binding protein</fullName>
    </submittedName>
</protein>
<dbReference type="InterPro" id="IPR006059">
    <property type="entry name" value="SBP"/>
</dbReference>
<dbReference type="PROSITE" id="PS51257">
    <property type="entry name" value="PROKAR_LIPOPROTEIN"/>
    <property type="match status" value="1"/>
</dbReference>
<keyword evidence="5" id="KW-0762">Sugar transport</keyword>
<feature type="chain" id="PRO_5039117114" evidence="4">
    <location>
        <begin position="24"/>
        <end position="413"/>
    </location>
</feature>
<accession>A0A7W4TIP6</accession>
<dbReference type="GO" id="GO:0055052">
    <property type="term" value="C:ATP-binding cassette (ABC) transporter complex, substrate-binding subunit-containing"/>
    <property type="evidence" value="ECO:0007669"/>
    <property type="project" value="TreeGrafter"/>
</dbReference>
<dbReference type="Gene3D" id="3.40.190.10">
    <property type="entry name" value="Periplasmic binding protein-like II"/>
    <property type="match status" value="1"/>
</dbReference>
<gene>
    <name evidence="5" type="ORF">FHR75_000081</name>
</gene>
<dbReference type="CDD" id="cd13585">
    <property type="entry name" value="PBP2_TMBP_like"/>
    <property type="match status" value="1"/>
</dbReference>
<keyword evidence="3 4" id="KW-0732">Signal</keyword>
<evidence type="ECO:0000256" key="1">
    <source>
        <dbReference type="ARBA" id="ARBA00008520"/>
    </source>
</evidence>
<name>A0A7W4TIP6_KINRA</name>
<dbReference type="RefSeq" id="WP_183389979.1">
    <property type="nucleotide sequence ID" value="NZ_JACHVY010000001.1"/>
</dbReference>
<evidence type="ECO:0000256" key="4">
    <source>
        <dbReference type="SAM" id="SignalP"/>
    </source>
</evidence>
<dbReference type="AlphaFoldDB" id="A0A7W4TIP6"/>
<dbReference type="SUPFAM" id="SSF53850">
    <property type="entry name" value="Periplasmic binding protein-like II"/>
    <property type="match status" value="1"/>
</dbReference>
<dbReference type="EMBL" id="JACHVY010000001">
    <property type="protein sequence ID" value="MBB2899293.1"/>
    <property type="molecule type" value="Genomic_DNA"/>
</dbReference>
<dbReference type="Pfam" id="PF13416">
    <property type="entry name" value="SBP_bac_8"/>
    <property type="match status" value="1"/>
</dbReference>
<comment type="caution">
    <text evidence="5">The sequence shown here is derived from an EMBL/GenBank/DDBJ whole genome shotgun (WGS) entry which is preliminary data.</text>
</comment>
<dbReference type="Proteomes" id="UP000533269">
    <property type="component" value="Unassembled WGS sequence"/>
</dbReference>